<accession>A0A1H3H0J4</accession>
<protein>
    <submittedName>
        <fullName evidence="5">Fatty-acyl-CoA synthase</fullName>
    </submittedName>
</protein>
<evidence type="ECO:0000259" key="4">
    <source>
        <dbReference type="Pfam" id="PF13193"/>
    </source>
</evidence>
<organism evidence="5 6">
    <name type="scientific">Halobellus clavatus</name>
    <dbReference type="NCBI Taxonomy" id="660517"/>
    <lineage>
        <taxon>Archaea</taxon>
        <taxon>Methanobacteriati</taxon>
        <taxon>Methanobacteriota</taxon>
        <taxon>Stenosarchaea group</taxon>
        <taxon>Halobacteria</taxon>
        <taxon>Halobacteriales</taxon>
        <taxon>Haloferacaceae</taxon>
        <taxon>Halobellus</taxon>
    </lineage>
</organism>
<dbReference type="OrthoDB" id="193284at2157"/>
<dbReference type="Pfam" id="PF13193">
    <property type="entry name" value="AMP-binding_C"/>
    <property type="match status" value="1"/>
</dbReference>
<dbReference type="InterPro" id="IPR020845">
    <property type="entry name" value="AMP-binding_CS"/>
</dbReference>
<evidence type="ECO:0000313" key="6">
    <source>
        <dbReference type="Proteomes" id="UP000199170"/>
    </source>
</evidence>
<name>A0A1H3H0J4_9EURY</name>
<dbReference type="Gene3D" id="3.40.50.12780">
    <property type="entry name" value="N-terminal domain of ligase-like"/>
    <property type="match status" value="1"/>
</dbReference>
<feature type="domain" description="AMP-binding enzyme C-terminal" evidence="4">
    <location>
        <begin position="427"/>
        <end position="504"/>
    </location>
</feature>
<gene>
    <name evidence="5" type="ORF">SAMN04487946_10674</name>
</gene>
<dbReference type="Pfam" id="PF00501">
    <property type="entry name" value="AMP-binding"/>
    <property type="match status" value="1"/>
</dbReference>
<dbReference type="RefSeq" id="WP_089767181.1">
    <property type="nucleotide sequence ID" value="NZ_FNPB01000006.1"/>
</dbReference>
<dbReference type="InterPro" id="IPR045851">
    <property type="entry name" value="AMP-bd_C_sf"/>
</dbReference>
<comment type="similarity">
    <text evidence="1">Belongs to the ATP-dependent AMP-binding enzyme family.</text>
</comment>
<dbReference type="InterPro" id="IPR025110">
    <property type="entry name" value="AMP-bd_C"/>
</dbReference>
<evidence type="ECO:0000256" key="2">
    <source>
        <dbReference type="ARBA" id="ARBA00022598"/>
    </source>
</evidence>
<dbReference type="AlphaFoldDB" id="A0A1H3H0J4"/>
<dbReference type="SUPFAM" id="SSF56801">
    <property type="entry name" value="Acetyl-CoA synthetase-like"/>
    <property type="match status" value="1"/>
</dbReference>
<dbReference type="InterPro" id="IPR000873">
    <property type="entry name" value="AMP-dep_synth/lig_dom"/>
</dbReference>
<sequence>MKLNDALARTVRCYPDKLALVTDDGRSFTYAELDERSTRLANALSERVGAARVAVLTINDASSIESMWAGNKRGSATVQLSYRATVTELADMATTADAELLVFDDHNVEDAVELVDRGTFERAIHAGEKSVDHEAIESYEAVLDDASPELDASLPHGEECAVLHTSGTTSVPKTVQFDQEQLWYGAVQVIMEHGIDETDVALCTSPWYHMVTTDAWLYPHFVAGATVVLHSTFEPEEALDLIETHGVTGLLAVPTQLKTLNDIQRGDGRTYDTDTIGYIRTGGAIVTENLIEETHEHISEHVYNTYGMTEAGPDLTFAHPSVQEEHPGTIGKESFTWEIRVVDSVPLDEHPDPEATVDAGERGEIIARGPGMSHEYIDNDEASERSYFDGWLRTRDVARIDEDGYLYIVDRVDNMIVSGGENVYPAEVERVLGNHPDVIEACVFGRDDEQWGQVVTAVVVVEEGQELTDDELDEYCLQHDGLADFKRPRAYAITEDELPRTDTGTIMREQLIDKHFD</sequence>
<dbReference type="PANTHER" id="PTHR43201">
    <property type="entry name" value="ACYL-COA SYNTHETASE"/>
    <property type="match status" value="1"/>
</dbReference>
<reference evidence="6" key="1">
    <citation type="submission" date="2016-10" db="EMBL/GenBank/DDBJ databases">
        <authorList>
            <person name="Varghese N."/>
            <person name="Submissions S."/>
        </authorList>
    </citation>
    <scope>NUCLEOTIDE SEQUENCE [LARGE SCALE GENOMIC DNA]</scope>
    <source>
        <strain evidence="6">CGMCC 1.10118</strain>
    </source>
</reference>
<dbReference type="PANTHER" id="PTHR43201:SF5">
    <property type="entry name" value="MEDIUM-CHAIN ACYL-COA LIGASE ACSF2, MITOCHONDRIAL"/>
    <property type="match status" value="1"/>
</dbReference>
<evidence type="ECO:0000256" key="1">
    <source>
        <dbReference type="ARBA" id="ARBA00006432"/>
    </source>
</evidence>
<keyword evidence="6" id="KW-1185">Reference proteome</keyword>
<dbReference type="InterPro" id="IPR042099">
    <property type="entry name" value="ANL_N_sf"/>
</dbReference>
<evidence type="ECO:0000259" key="3">
    <source>
        <dbReference type="Pfam" id="PF00501"/>
    </source>
</evidence>
<feature type="domain" description="AMP-dependent synthetase/ligase" evidence="3">
    <location>
        <begin position="8"/>
        <end position="376"/>
    </location>
</feature>
<dbReference type="Proteomes" id="UP000199170">
    <property type="component" value="Unassembled WGS sequence"/>
</dbReference>
<dbReference type="EMBL" id="FNPB01000006">
    <property type="protein sequence ID" value="SDY08735.1"/>
    <property type="molecule type" value="Genomic_DNA"/>
</dbReference>
<dbReference type="Gene3D" id="3.30.300.30">
    <property type="match status" value="1"/>
</dbReference>
<dbReference type="GO" id="GO:0031956">
    <property type="term" value="F:medium-chain fatty acid-CoA ligase activity"/>
    <property type="evidence" value="ECO:0007669"/>
    <property type="project" value="TreeGrafter"/>
</dbReference>
<dbReference type="PROSITE" id="PS00455">
    <property type="entry name" value="AMP_BINDING"/>
    <property type="match status" value="1"/>
</dbReference>
<evidence type="ECO:0000313" key="5">
    <source>
        <dbReference type="EMBL" id="SDY08735.1"/>
    </source>
</evidence>
<dbReference type="STRING" id="660517.SAMN04487946_10674"/>
<keyword evidence="2" id="KW-0436">Ligase</keyword>
<proteinExistence type="inferred from homology"/>
<dbReference type="GO" id="GO:0006631">
    <property type="term" value="P:fatty acid metabolic process"/>
    <property type="evidence" value="ECO:0007669"/>
    <property type="project" value="TreeGrafter"/>
</dbReference>